<evidence type="ECO:0000259" key="5">
    <source>
        <dbReference type="SMART" id="SM00306"/>
    </source>
</evidence>
<keyword evidence="1" id="KW-0677">Repeat</keyword>
<dbReference type="NCBIfam" id="TIGR01643">
    <property type="entry name" value="YD_repeat_2x"/>
    <property type="match status" value="2"/>
</dbReference>
<dbReference type="RefSeq" id="WP_379484981.1">
    <property type="nucleotide sequence ID" value="NZ_JBHMCF010000046.1"/>
</dbReference>
<dbReference type="InterPro" id="IPR036844">
    <property type="entry name" value="Hint_dom_sf"/>
</dbReference>
<dbReference type="SMART" id="SM00306">
    <property type="entry name" value="HintN"/>
    <property type="match status" value="1"/>
</dbReference>
<proteinExistence type="predicted"/>
<organism evidence="6 7">
    <name type="scientific">Nonomuraea salmonea</name>
    <dbReference type="NCBI Taxonomy" id="46181"/>
    <lineage>
        <taxon>Bacteria</taxon>
        <taxon>Bacillati</taxon>
        <taxon>Actinomycetota</taxon>
        <taxon>Actinomycetes</taxon>
        <taxon>Streptosporangiales</taxon>
        <taxon>Streptosporangiaceae</taxon>
        <taxon>Nonomuraea</taxon>
    </lineage>
</organism>
<feature type="signal peptide" evidence="4">
    <location>
        <begin position="1"/>
        <end position="29"/>
    </location>
</feature>
<dbReference type="PANTHER" id="PTHR32305:SF17">
    <property type="entry name" value="TRNA NUCLEASE WAPA"/>
    <property type="match status" value="1"/>
</dbReference>
<dbReference type="Proteomes" id="UP001589568">
    <property type="component" value="Unassembled WGS sequence"/>
</dbReference>
<dbReference type="InterPro" id="IPR030934">
    <property type="entry name" value="Intein_C"/>
</dbReference>
<gene>
    <name evidence="6" type="ORF">ACFFR3_42445</name>
</gene>
<dbReference type="PANTHER" id="PTHR32305">
    <property type="match status" value="1"/>
</dbReference>
<accession>A0ABV5P110</accession>
<feature type="domain" description="Hint" evidence="5">
    <location>
        <begin position="1989"/>
        <end position="2090"/>
    </location>
</feature>
<protein>
    <submittedName>
        <fullName evidence="6">Polymorphic toxin-type HINT domain-containing protein</fullName>
    </submittedName>
</protein>
<feature type="region of interest" description="Disordered" evidence="3">
    <location>
        <begin position="45"/>
        <end position="64"/>
    </location>
</feature>
<evidence type="ECO:0000313" key="6">
    <source>
        <dbReference type="EMBL" id="MFB9476197.1"/>
    </source>
</evidence>
<feature type="region of interest" description="Disordered" evidence="3">
    <location>
        <begin position="2144"/>
        <end position="2169"/>
    </location>
</feature>
<dbReference type="InterPro" id="IPR056823">
    <property type="entry name" value="TEN-like_YD-shell"/>
</dbReference>
<dbReference type="Pfam" id="PF05593">
    <property type="entry name" value="RHS_repeat"/>
    <property type="match status" value="2"/>
</dbReference>
<dbReference type="InterPro" id="IPR031325">
    <property type="entry name" value="RHS_repeat"/>
</dbReference>
<dbReference type="Pfam" id="PF07591">
    <property type="entry name" value="PT-HINT"/>
    <property type="match status" value="1"/>
</dbReference>
<evidence type="ECO:0000256" key="4">
    <source>
        <dbReference type="SAM" id="SignalP"/>
    </source>
</evidence>
<dbReference type="InterPro" id="IPR006530">
    <property type="entry name" value="YD"/>
</dbReference>
<keyword evidence="2" id="KW-0175">Coiled coil</keyword>
<name>A0ABV5P110_9ACTN</name>
<reference evidence="6 7" key="1">
    <citation type="submission" date="2024-09" db="EMBL/GenBank/DDBJ databases">
        <authorList>
            <person name="Sun Q."/>
            <person name="Mori K."/>
        </authorList>
    </citation>
    <scope>NUCLEOTIDE SEQUENCE [LARGE SCALE GENOMIC DNA]</scope>
    <source>
        <strain evidence="6 7">JCM 3324</strain>
    </source>
</reference>
<dbReference type="InterPro" id="IPR003587">
    <property type="entry name" value="Hint_dom_N"/>
</dbReference>
<feature type="chain" id="PRO_5046869717" evidence="4">
    <location>
        <begin position="30"/>
        <end position="2227"/>
    </location>
</feature>
<keyword evidence="4" id="KW-0732">Signal</keyword>
<feature type="compositionally biased region" description="Polar residues" evidence="3">
    <location>
        <begin position="1769"/>
        <end position="1786"/>
    </location>
</feature>
<dbReference type="CDD" id="cd00081">
    <property type="entry name" value="Hint"/>
    <property type="match status" value="1"/>
</dbReference>
<dbReference type="Pfam" id="PF25023">
    <property type="entry name" value="TEN_YD-shell"/>
    <property type="match status" value="1"/>
</dbReference>
<feature type="compositionally biased region" description="Basic and acidic residues" evidence="3">
    <location>
        <begin position="53"/>
        <end position="64"/>
    </location>
</feature>
<keyword evidence="7" id="KW-1185">Reference proteome</keyword>
<feature type="compositionally biased region" description="Basic residues" evidence="3">
    <location>
        <begin position="2157"/>
        <end position="2166"/>
    </location>
</feature>
<comment type="caution">
    <text evidence="6">The sequence shown here is derived from an EMBL/GenBank/DDBJ whole genome shotgun (WGS) entry which is preliminary data.</text>
</comment>
<feature type="coiled-coil region" evidence="2">
    <location>
        <begin position="1917"/>
        <end position="1944"/>
    </location>
</feature>
<evidence type="ECO:0000256" key="2">
    <source>
        <dbReference type="SAM" id="Coils"/>
    </source>
</evidence>
<dbReference type="Gene3D" id="2.170.16.10">
    <property type="entry name" value="Hedgehog/Intein (Hint) domain"/>
    <property type="match status" value="1"/>
</dbReference>
<dbReference type="NCBIfam" id="TIGR03696">
    <property type="entry name" value="Rhs_assc_core"/>
    <property type="match status" value="1"/>
</dbReference>
<feature type="region of interest" description="Disordered" evidence="3">
    <location>
        <begin position="1710"/>
        <end position="1743"/>
    </location>
</feature>
<dbReference type="PROSITE" id="PS50818">
    <property type="entry name" value="INTEIN_C_TER"/>
    <property type="match status" value="1"/>
</dbReference>
<feature type="compositionally biased region" description="Pro residues" evidence="3">
    <location>
        <begin position="1822"/>
        <end position="1831"/>
    </location>
</feature>
<dbReference type="EMBL" id="JBHMCF010000046">
    <property type="protein sequence ID" value="MFB9476197.1"/>
    <property type="molecule type" value="Genomic_DNA"/>
</dbReference>
<dbReference type="SUPFAM" id="SSF51294">
    <property type="entry name" value="Hedgehog/intein (Hint) domain"/>
    <property type="match status" value="1"/>
</dbReference>
<feature type="compositionally biased region" description="Gly residues" evidence="3">
    <location>
        <begin position="1805"/>
        <end position="1820"/>
    </location>
</feature>
<dbReference type="InterPro" id="IPR022385">
    <property type="entry name" value="Rhs_assc_core"/>
</dbReference>
<evidence type="ECO:0000256" key="1">
    <source>
        <dbReference type="ARBA" id="ARBA00022737"/>
    </source>
</evidence>
<sequence length="2227" mass="240836">MAARRRMAIVTLSVLALAGLPAMTTPSYADRWEPPEPQRDLIVASEPIPVGERPSDLADKSALKEPPEVVWPRSATMDTAPARTGAALSQVSGMPVRVGPAEDGTAPAQVRVELLDRPGEDPLVPLRVTRSDGGPTGAPLTLEFDYSAFRHAYGGDWAARLRLAELPACGLAQGAADCPAPTPLETANDVTAGTLRAEVSAAPAGSGGGLYAVLAAPSGSTGTFTASSLSPTAKWQVSTQTGDFAWSYPLRTPPSLGGPTPQLALSYSSGGVDGRTVSTNNQPGWAGEGFDFTPGGFVERRYKSCNDDGVTPKNGEQCWGGDNAVLMLGGRSTELVRDSKTGTWKPKLDDGSRVQKLTGATNGDNDGEHWKITTAEGMQYFFGVNRLPGWTSGKRETKSAWTMPVYGDDDKEPCHASTYEGSWCQQAYRWNLDHVIDTHGNTLSYFYAQEINHYGRNVEKADETPYVAGGHLERIEYGQRAGQVYTTQATARVNAHVAERCLPTSSFDCAPDKLTAGNAKHWPDVPADQICLAGEDCENYSPTFFTRKRLAKVTTQVLDGGAYKDVDSWTLTHTFPKPGDGMSAALWLAKIQHTGHVGGTQSMPAVDFDGVEMPNRVDGREGIAPMMKWRVLSVNNESGGRLTVNYSKPECARGATPQPHANTKRCFPTHWAPEGASDPYLDWFHKYVAVQVLESDLTGGSVTVRSDYAYPPDGAAWAYDDQELVPAERRTWSQWRGYERVQVTRGEEPDRRIATEHLFFRGLHGDKQPTGTRTAYVTDSQGTRVQDHWRLQGFERETRYLLGPGGQEQSGTINDPWLSGPTAEGGGDEAYLLDTAKVRSRAKLSTGGLRLMETRRSYDSTGAVTQVEDLGDTGTAADDRCTRYTYARNTSAWILHLPSRIETVAVTCSQTPRRPDDVVGDARMSYDGGAYGAAPAKGDQTQVEELDHYADGQPVYVPVSRTAYDQYGRLTESVDATGRKTGTAYTPATGGPVTSVATTNPLGHVTTTWLKPEWGAMTAEEDPNGRRTELAYDPLGRLAKVWLPGRASSQSPSGEFSYQVRTDGPVVVTTRTLRPDGGHTVGHELYDGLMRLRQTQLPGHGGDWLLGDTVYNTLGQVAKKNDLYASTGPPATAILGVADSAVPAQTVYEYDAMGRQSAEALMVLGQEKWRTTTTHFPDRVDMDPPAGATPMTSLLDAQGRTVELRQYKGQSPTGDHDATRYTYDRNGLEASVTDAQGSVWRTHYDLRNRVTKLEDPDRGTTTFGYDVLGRTTSTTDARGRTLAFVYDRLDRQVATHEGSSSGAKLTEWTYDTLPDGTSVKGMPVSSVRHSGGQSYVTRVDAYDERYRPTSITQVIPSSEGGLAGSYTVEPRYNDDGTVRSVKYPAAGDLPEETVRTTYTALGLPVQTRSSLATYVNDTLYSRHGEQLQVRWGAEGSQVLHDYTYEVGTRRLLRHIVDRETAGQVRQADVRYSYDPAGNITGIADTPPVANAASDVQCFTYDYLRRLTGAWSATDGCAAPPGLAVVGGPAPYWHSYTYDRSGNRLTETRHAAGGGTTSTYTYPEATQPQPHGLRQVTTTGPDGGRLDSYAYDASGNTILRKLGSAEQRLEWDTEGNLAKVVEAGGTTSFLYDADGNRLIRRDPAGTTLYLAGMEVRLAKNATSPTATRFYAHGDEPVAVRTGRALTWVVGDHNGTGRLAIDAETLEVTRRHFDPFGNPRGTAPTSWPSERGFIGGTSDPTGLTHIGAREYDASIGRFVSVDPLLEPDDPQNLNGYAYSDNSPVTYTDPSGRADLCGHNPGDCQDGPPGGGQGGGSGSGSGGSTPPPPPPPGGPSQKDQDEAKKTINKSWTDVAIEAGGEIIKDLIGYTDVRDCLQGNLGSCAMAIAGLVPAVKIGKALKAAYKAARAVLRWRERLKWARRVQGEAEEAAEALAKYQDDLAKWKKAQEASKATKRPPAGGAAGDGKNRLVPGGDIVKLPPTRGRGGTCPTRNSFVPGTTVLMADGSRVPIEQVRPGDEVVATDPRTGETSTRTVTATIVGDGAKHLVDVSVDTGGETGMVTATDGHPFWVDSRGQWVDAADLRVGDTVRTPEGRSLAITALRAYTERQRVHNLTVDGVHTYYVAAADDHVLVHNCWRGGHEGKHRFVRGKHRDPDGARSKNRAYKGRHHEPPIPLATRISVKVTYEILYGQPSKYGRDPNREAQGLADRVNNAKDWMEILVDIFNSIRW</sequence>
<feature type="region of interest" description="Disordered" evidence="3">
    <location>
        <begin position="1768"/>
        <end position="1841"/>
    </location>
</feature>
<evidence type="ECO:0000313" key="7">
    <source>
        <dbReference type="Proteomes" id="UP001589568"/>
    </source>
</evidence>
<dbReference type="Gene3D" id="2.180.10.10">
    <property type="entry name" value="RHS repeat-associated core"/>
    <property type="match status" value="2"/>
</dbReference>
<dbReference type="InterPro" id="IPR050708">
    <property type="entry name" value="T6SS_VgrG/RHS"/>
</dbReference>
<feature type="region of interest" description="Disordered" evidence="3">
    <location>
        <begin position="1945"/>
        <end position="1995"/>
    </location>
</feature>
<evidence type="ECO:0000256" key="3">
    <source>
        <dbReference type="SAM" id="MobiDB-lite"/>
    </source>
</evidence>